<gene>
    <name evidence="1" type="ORF">SAMN02910262_02486</name>
</gene>
<evidence type="ECO:0000313" key="1">
    <source>
        <dbReference type="EMBL" id="SFR89673.1"/>
    </source>
</evidence>
<dbReference type="AlphaFoldDB" id="A0A1I6KEN2"/>
<evidence type="ECO:0000313" key="2">
    <source>
        <dbReference type="Proteomes" id="UP000214760"/>
    </source>
</evidence>
<dbReference type="RefSeq" id="WP_143099377.1">
    <property type="nucleotide sequence ID" value="NZ_FOZC01000018.1"/>
</dbReference>
<proteinExistence type="predicted"/>
<accession>A0A1I6KEN2</accession>
<protein>
    <submittedName>
        <fullName evidence="1">Uncharacterized protein</fullName>
    </submittedName>
</protein>
<dbReference type="Proteomes" id="UP000214760">
    <property type="component" value="Unassembled WGS sequence"/>
</dbReference>
<organism evidence="1 2">
    <name type="scientific">[Clostridium] aminophilum</name>
    <dbReference type="NCBI Taxonomy" id="1526"/>
    <lineage>
        <taxon>Bacteria</taxon>
        <taxon>Bacillati</taxon>
        <taxon>Bacillota</taxon>
        <taxon>Clostridia</taxon>
        <taxon>Lachnospirales</taxon>
        <taxon>Lachnospiraceae</taxon>
    </lineage>
</organism>
<sequence>MVNIRKAEASSANTFAFPRPPAMRLQRAPPPIETWVGSACAGIWPGSVGSDRLLEDAFCYSRYLHLKREMNMVNIRKAEASSANTFAFPRPPAMRLQRASPPIEAWVGSACAGIWPGSVGSDRLLEDAVCHSRYLHLKREMNMVNIRKTEASSANTFAYPRPPAMRLQRAPPPIETRVGSACAGIWPGSVGFDRLLEDAFCYSRYLHLKREMNMVNIRKAEASSANTFAFPRPPAMRLQRASPPIEAWVGSACAGIWPGSIGSDHLLEEAVCQSAISAS</sequence>
<name>A0A1I6KEN2_9FIRM</name>
<reference evidence="1 2" key="1">
    <citation type="submission" date="2016-10" db="EMBL/GenBank/DDBJ databases">
        <authorList>
            <person name="de Groot N.N."/>
        </authorList>
    </citation>
    <scope>NUCLEOTIDE SEQUENCE [LARGE SCALE GENOMIC DNA]</scope>
    <source>
        <strain evidence="1 2">F</strain>
    </source>
</reference>
<dbReference type="EMBL" id="FOZC01000018">
    <property type="protein sequence ID" value="SFR89673.1"/>
    <property type="molecule type" value="Genomic_DNA"/>
</dbReference>